<evidence type="ECO:0000256" key="1">
    <source>
        <dbReference type="ARBA" id="ARBA00004651"/>
    </source>
</evidence>
<dbReference type="PANTHER" id="PTHR21137">
    <property type="entry name" value="ODORANT RECEPTOR"/>
    <property type="match status" value="1"/>
</dbReference>
<dbReference type="PANTHER" id="PTHR21137:SF35">
    <property type="entry name" value="ODORANT RECEPTOR 19A-RELATED"/>
    <property type="match status" value="1"/>
</dbReference>
<gene>
    <name evidence="12" type="primary">LOC113500376</name>
</gene>
<comment type="caution">
    <text evidence="10">Lacks conserved residue(s) required for the propagation of feature annotation.</text>
</comment>
<feature type="transmembrane region" description="Helical" evidence="10">
    <location>
        <begin position="56"/>
        <end position="75"/>
    </location>
</feature>
<dbReference type="InterPro" id="IPR004117">
    <property type="entry name" value="7tm6_olfct_rcpt"/>
</dbReference>
<comment type="subcellular location">
    <subcellularLocation>
        <location evidence="1 10">Cell membrane</location>
        <topology evidence="1 10">Multi-pass membrane protein</topology>
    </subcellularLocation>
</comment>
<dbReference type="RefSeq" id="XP_026736952.1">
    <property type="nucleotide sequence ID" value="XM_026881151.1"/>
</dbReference>
<dbReference type="AlphaFoldDB" id="A0A7E5W905"/>
<dbReference type="Proteomes" id="UP000322000">
    <property type="component" value="Chromosome 13"/>
</dbReference>
<comment type="similarity">
    <text evidence="10">Belongs to the insect chemoreceptor superfamily. Heteromeric odorant receptor channel (TC 1.A.69) family.</text>
</comment>
<protein>
    <recommendedName>
        <fullName evidence="10">Odorant receptor</fullName>
    </recommendedName>
</protein>
<keyword evidence="2" id="KW-1003">Cell membrane</keyword>
<reference evidence="12" key="1">
    <citation type="submission" date="2025-08" db="UniProtKB">
        <authorList>
            <consortium name="RefSeq"/>
        </authorList>
    </citation>
    <scope>IDENTIFICATION</scope>
</reference>
<evidence type="ECO:0000256" key="9">
    <source>
        <dbReference type="ARBA" id="ARBA00023224"/>
    </source>
</evidence>
<evidence type="ECO:0000256" key="4">
    <source>
        <dbReference type="ARBA" id="ARBA00022692"/>
    </source>
</evidence>
<evidence type="ECO:0000313" key="11">
    <source>
        <dbReference type="Proteomes" id="UP000322000"/>
    </source>
</evidence>
<dbReference type="GO" id="GO:0004984">
    <property type="term" value="F:olfactory receptor activity"/>
    <property type="evidence" value="ECO:0007669"/>
    <property type="project" value="InterPro"/>
</dbReference>
<dbReference type="GO" id="GO:0005886">
    <property type="term" value="C:plasma membrane"/>
    <property type="evidence" value="ECO:0007669"/>
    <property type="project" value="UniProtKB-SubCell"/>
</dbReference>
<keyword evidence="9 10" id="KW-0807">Transducer</keyword>
<organism evidence="11 12">
    <name type="scientific">Trichoplusia ni</name>
    <name type="common">Cabbage looper</name>
    <dbReference type="NCBI Taxonomy" id="7111"/>
    <lineage>
        <taxon>Eukaryota</taxon>
        <taxon>Metazoa</taxon>
        <taxon>Ecdysozoa</taxon>
        <taxon>Arthropoda</taxon>
        <taxon>Hexapoda</taxon>
        <taxon>Insecta</taxon>
        <taxon>Pterygota</taxon>
        <taxon>Neoptera</taxon>
        <taxon>Endopterygota</taxon>
        <taxon>Lepidoptera</taxon>
        <taxon>Glossata</taxon>
        <taxon>Ditrysia</taxon>
        <taxon>Noctuoidea</taxon>
        <taxon>Noctuidae</taxon>
        <taxon>Plusiinae</taxon>
        <taxon>Trichoplusia</taxon>
    </lineage>
</organism>
<evidence type="ECO:0000256" key="2">
    <source>
        <dbReference type="ARBA" id="ARBA00022475"/>
    </source>
</evidence>
<name>A0A7E5W905_TRINI</name>
<dbReference type="InParanoid" id="A0A7E5W905"/>
<dbReference type="Pfam" id="PF02949">
    <property type="entry name" value="7tm_6"/>
    <property type="match status" value="1"/>
</dbReference>
<keyword evidence="5 10" id="KW-0552">Olfaction</keyword>
<feature type="transmembrane region" description="Helical" evidence="10">
    <location>
        <begin position="176"/>
        <end position="207"/>
    </location>
</feature>
<accession>A0A7E5W905</accession>
<feature type="transmembrane region" description="Helical" evidence="10">
    <location>
        <begin position="21"/>
        <end position="44"/>
    </location>
</feature>
<keyword evidence="3 10" id="KW-0716">Sensory transduction</keyword>
<evidence type="ECO:0000256" key="3">
    <source>
        <dbReference type="ARBA" id="ARBA00022606"/>
    </source>
</evidence>
<dbReference type="GO" id="GO:0007165">
    <property type="term" value="P:signal transduction"/>
    <property type="evidence" value="ECO:0007669"/>
    <property type="project" value="UniProtKB-KW"/>
</dbReference>
<evidence type="ECO:0000256" key="5">
    <source>
        <dbReference type="ARBA" id="ARBA00022725"/>
    </source>
</evidence>
<keyword evidence="11" id="KW-1185">Reference proteome</keyword>
<evidence type="ECO:0000256" key="8">
    <source>
        <dbReference type="ARBA" id="ARBA00023170"/>
    </source>
</evidence>
<keyword evidence="6 10" id="KW-1133">Transmembrane helix</keyword>
<keyword evidence="4 10" id="KW-0812">Transmembrane</keyword>
<dbReference type="GO" id="GO:0005549">
    <property type="term" value="F:odorant binding"/>
    <property type="evidence" value="ECO:0007669"/>
    <property type="project" value="InterPro"/>
</dbReference>
<sequence length="393" mass="45634">MLRGLLDTINAWPVQKEGSRYIGLLNYMLLLFFIVCWINIFLLVKVNFDKLSFYELGHTYIVLFMTIVNISRTIITLPGDTKYREVGSLFFDKMHLFYYKAVSKFASQTHERIHFICHYFTLFICGQMTIGLILFNVIPMWINYAAGNFDHKVINSTYEHSVYFYLPEYAYTHWDAYIAICLVNWFISYVTSVILCMLDLLLSLMIFHLWGHFKILIHDLESFPLPAKTETVTFEGNNVLTAAMYSDEEQEQVSKKLKECIDYHRLITNYTDRMSEAFGPMLFISYLFHQVAGCLLLLECSQMTPEALIRYAPLSLILYQQLIQLSVIFELIGSTSEKLRDAVYSVPWQCMNTSNRKTVCIFLVNVQEPIHVKALGMMDVGVTSMAAVRFSKP</sequence>
<evidence type="ECO:0000256" key="6">
    <source>
        <dbReference type="ARBA" id="ARBA00022989"/>
    </source>
</evidence>
<evidence type="ECO:0000256" key="10">
    <source>
        <dbReference type="RuleBase" id="RU351113"/>
    </source>
</evidence>
<evidence type="ECO:0000313" key="12">
    <source>
        <dbReference type="RefSeq" id="XP_026736952.1"/>
    </source>
</evidence>
<evidence type="ECO:0000256" key="7">
    <source>
        <dbReference type="ARBA" id="ARBA00023136"/>
    </source>
</evidence>
<proteinExistence type="inferred from homology"/>
<keyword evidence="7 10" id="KW-0472">Membrane</keyword>
<feature type="transmembrane region" description="Helical" evidence="10">
    <location>
        <begin position="119"/>
        <end position="142"/>
    </location>
</feature>
<keyword evidence="8 10" id="KW-0675">Receptor</keyword>
<dbReference type="GeneID" id="113500376"/>